<evidence type="ECO:0000256" key="2">
    <source>
        <dbReference type="ARBA" id="ARBA00022475"/>
    </source>
</evidence>
<dbReference type="GO" id="GO:0005886">
    <property type="term" value="C:plasma membrane"/>
    <property type="evidence" value="ECO:0007669"/>
    <property type="project" value="UniProtKB-SubCell"/>
</dbReference>
<keyword evidence="5 6" id="KW-0472">Membrane</keyword>
<proteinExistence type="predicted"/>
<dbReference type="EMBL" id="VLXZ01000008">
    <property type="protein sequence ID" value="TSB45913.1"/>
    <property type="molecule type" value="Genomic_DNA"/>
</dbReference>
<dbReference type="PANTHER" id="PTHR36115">
    <property type="entry name" value="PROLINE-RICH ANTIGEN HOMOLOG-RELATED"/>
    <property type="match status" value="1"/>
</dbReference>
<dbReference type="OrthoDB" id="9793824at2"/>
<evidence type="ECO:0000313" key="9">
    <source>
        <dbReference type="Proteomes" id="UP000318521"/>
    </source>
</evidence>
<reference evidence="8 9" key="1">
    <citation type="submission" date="2019-07" db="EMBL/GenBank/DDBJ databases">
        <authorList>
            <person name="Park Y.J."/>
            <person name="Jeong S.E."/>
            <person name="Jung H.S."/>
        </authorList>
    </citation>
    <scope>NUCLEOTIDE SEQUENCE [LARGE SCALE GENOMIC DNA]</scope>
    <source>
        <strain evidence="9">P16(2019)</strain>
    </source>
</reference>
<dbReference type="Pfam" id="PF06271">
    <property type="entry name" value="RDD"/>
    <property type="match status" value="1"/>
</dbReference>
<protein>
    <submittedName>
        <fullName evidence="8">RDD family protein</fullName>
    </submittedName>
</protein>
<accession>A0A553ZWV0</accession>
<keyword evidence="3 6" id="KW-0812">Transmembrane</keyword>
<evidence type="ECO:0000313" key="8">
    <source>
        <dbReference type="EMBL" id="TSB45913.1"/>
    </source>
</evidence>
<keyword evidence="4 6" id="KW-1133">Transmembrane helix</keyword>
<feature type="domain" description="RDD" evidence="7">
    <location>
        <begin position="5"/>
        <end position="128"/>
    </location>
</feature>
<comment type="subcellular location">
    <subcellularLocation>
        <location evidence="1">Cell membrane</location>
        <topology evidence="1">Multi-pass membrane protein</topology>
    </subcellularLocation>
</comment>
<evidence type="ECO:0000256" key="1">
    <source>
        <dbReference type="ARBA" id="ARBA00004651"/>
    </source>
</evidence>
<keyword evidence="2" id="KW-1003">Cell membrane</keyword>
<dbReference type="RefSeq" id="WP_143849253.1">
    <property type="nucleotide sequence ID" value="NZ_VLXZ01000008.1"/>
</dbReference>
<sequence length="135" mass="15289">MEHRPAGFWIRVAAALIDIIIISMAGQVLSYIFDEPHRNIDNSASANTFAFIYIVVCIIYLTASKYKGTPGKLILGLQVLTVDHERIGIGRSIGRFFAYYLSLIFFYIGFIMVAFTDEKKGLHDMICGTRVVYRK</sequence>
<feature type="transmembrane region" description="Helical" evidence="6">
    <location>
        <begin position="45"/>
        <end position="63"/>
    </location>
</feature>
<feature type="transmembrane region" description="Helical" evidence="6">
    <location>
        <begin position="12"/>
        <end position="33"/>
    </location>
</feature>
<feature type="transmembrane region" description="Helical" evidence="6">
    <location>
        <begin position="96"/>
        <end position="115"/>
    </location>
</feature>
<gene>
    <name evidence="8" type="ORF">FN960_13435</name>
</gene>
<dbReference type="InterPro" id="IPR010432">
    <property type="entry name" value="RDD"/>
</dbReference>
<evidence type="ECO:0000256" key="4">
    <source>
        <dbReference type="ARBA" id="ARBA00022989"/>
    </source>
</evidence>
<evidence type="ECO:0000259" key="7">
    <source>
        <dbReference type="Pfam" id="PF06271"/>
    </source>
</evidence>
<dbReference type="Proteomes" id="UP000318521">
    <property type="component" value="Unassembled WGS sequence"/>
</dbReference>
<dbReference type="PANTHER" id="PTHR36115:SF9">
    <property type="entry name" value="LMO1584 PROTEIN"/>
    <property type="match status" value="1"/>
</dbReference>
<organism evidence="8 9">
    <name type="scientific">Alkalicoccobacillus porphyridii</name>
    <dbReference type="NCBI Taxonomy" id="2597270"/>
    <lineage>
        <taxon>Bacteria</taxon>
        <taxon>Bacillati</taxon>
        <taxon>Bacillota</taxon>
        <taxon>Bacilli</taxon>
        <taxon>Bacillales</taxon>
        <taxon>Bacillaceae</taxon>
        <taxon>Alkalicoccobacillus</taxon>
    </lineage>
</organism>
<evidence type="ECO:0000256" key="6">
    <source>
        <dbReference type="SAM" id="Phobius"/>
    </source>
</evidence>
<dbReference type="AlphaFoldDB" id="A0A553ZWV0"/>
<keyword evidence="9" id="KW-1185">Reference proteome</keyword>
<dbReference type="InterPro" id="IPR051791">
    <property type="entry name" value="Pra-immunoreactive"/>
</dbReference>
<evidence type="ECO:0000256" key="3">
    <source>
        <dbReference type="ARBA" id="ARBA00022692"/>
    </source>
</evidence>
<comment type="caution">
    <text evidence="8">The sequence shown here is derived from an EMBL/GenBank/DDBJ whole genome shotgun (WGS) entry which is preliminary data.</text>
</comment>
<evidence type="ECO:0000256" key="5">
    <source>
        <dbReference type="ARBA" id="ARBA00023136"/>
    </source>
</evidence>
<name>A0A553ZWV0_9BACI</name>